<proteinExistence type="predicted"/>
<reference evidence="1 2" key="1">
    <citation type="submission" date="2019-01" db="EMBL/GenBank/DDBJ databases">
        <title>Complete sequence and annotation of the Mycoplasma phocirhinis strain 852T genome.</title>
        <authorList>
            <person name="Frasca S.Jr."/>
            <person name="Kutish G.F."/>
            <person name="Castellanos Gell J."/>
            <person name="Michaels D.L."/>
            <person name="Brown D.R."/>
        </authorList>
    </citation>
    <scope>NUCLEOTIDE SEQUENCE [LARGE SCALE GENOMIC DNA]</scope>
    <source>
        <strain evidence="1 2">852</strain>
    </source>
</reference>
<dbReference type="KEGG" id="mphi:EG856_01095"/>
<dbReference type="RefSeq" id="WP_130429300.1">
    <property type="nucleotide sequence ID" value="NZ_CP034841.1"/>
</dbReference>
<organism evidence="1 2">
    <name type="scientific">Mycoplasmopsis phocirhinis</name>
    <dbReference type="NCBI Taxonomy" id="142650"/>
    <lineage>
        <taxon>Bacteria</taxon>
        <taxon>Bacillati</taxon>
        <taxon>Mycoplasmatota</taxon>
        <taxon>Mycoplasmoidales</taxon>
        <taxon>Metamycoplasmataceae</taxon>
        <taxon>Mycoplasmopsis</taxon>
    </lineage>
</organism>
<keyword evidence="2" id="KW-1185">Reference proteome</keyword>
<dbReference type="AlphaFoldDB" id="A0A4V0ZAF5"/>
<evidence type="ECO:0000313" key="1">
    <source>
        <dbReference type="EMBL" id="QBF34522.1"/>
    </source>
</evidence>
<gene>
    <name evidence="1" type="ORF">EG856_01095</name>
</gene>
<protein>
    <submittedName>
        <fullName evidence="1">Uncharacterized protein</fullName>
    </submittedName>
</protein>
<dbReference type="Proteomes" id="UP000289326">
    <property type="component" value="Chromosome"/>
</dbReference>
<evidence type="ECO:0000313" key="2">
    <source>
        <dbReference type="Proteomes" id="UP000289326"/>
    </source>
</evidence>
<name>A0A4V0ZAF5_9BACT</name>
<sequence length="71" mass="8416">MKNNTNNTFSLSWENNAKGFIPIMVLRDITSDNYEYKTYIPISIRIKTKNNIKEYTTLKIRNVKPVLKTLY</sequence>
<dbReference type="EMBL" id="CP034841">
    <property type="protein sequence ID" value="QBF34522.1"/>
    <property type="molecule type" value="Genomic_DNA"/>
</dbReference>
<accession>A0A4V0ZAF5</accession>